<protein>
    <submittedName>
        <fullName evidence="9">NAD(P)/FAD-dependent oxidoreductase</fullName>
    </submittedName>
</protein>
<proteinExistence type="predicted"/>
<dbReference type="NCBIfam" id="TIGR02032">
    <property type="entry name" value="GG-red-SF"/>
    <property type="match status" value="1"/>
</dbReference>
<feature type="domain" description="Digeranylgeranylglycerophospholipid reductase catalytic" evidence="8">
    <location>
        <begin position="178"/>
        <end position="231"/>
    </location>
</feature>
<feature type="domain" description="FAD-binding" evidence="7">
    <location>
        <begin position="3"/>
        <end position="35"/>
    </location>
</feature>
<dbReference type="InterPro" id="IPR011777">
    <property type="entry name" value="Geranylgeranyl_Rdtase_fam"/>
</dbReference>
<dbReference type="SUPFAM" id="SSF51905">
    <property type="entry name" value="FAD/NAD(P)-binding domain"/>
    <property type="match status" value="1"/>
</dbReference>
<dbReference type="InterPro" id="IPR054715">
    <property type="entry name" value="GGR_cat"/>
</dbReference>
<dbReference type="PANTHER" id="PTHR42685:SF18">
    <property type="entry name" value="DIGERANYLGERANYLGLYCEROPHOSPHOLIPID REDUCTASE"/>
    <property type="match status" value="1"/>
</dbReference>
<dbReference type="GO" id="GO:0008654">
    <property type="term" value="P:phospholipid biosynthetic process"/>
    <property type="evidence" value="ECO:0007669"/>
    <property type="project" value="UniProtKB-KW"/>
</dbReference>
<keyword evidence="6" id="KW-1208">Phospholipid metabolism</keyword>
<keyword evidence="5" id="KW-0594">Phospholipid biosynthesis</keyword>
<keyword evidence="4" id="KW-0443">Lipid metabolism</keyword>
<evidence type="ECO:0000256" key="3">
    <source>
        <dbReference type="ARBA" id="ARBA00023002"/>
    </source>
</evidence>
<dbReference type="AlphaFoldDB" id="A0A7C4XJV1"/>
<keyword evidence="3" id="KW-0560">Oxidoreductase</keyword>
<sequence length="348" mass="38720">MFYDVLIVGAGPAGSSTAMVIAQQGRKVLIVDRKRVIGEPVRCAEFVPRLLAGEVSISKDCIANEVESMITHFPDGESYKILSPGFILNRALFDRTMIIEALRAGAELWIDTRFVRFSHGKALVVRGGELVEVAAKVVVGADGPVSSVGKMIGETNKDFVFGLEYQIPLMKNMSDTQVYFSRDFFGGYAWLFPKERYANVGVGIKLKRNCYLRLKNLLDQFIKKLKKEEKIIGSPVSLISGLIPVGGPLKTVKENILLVGDAAGQTHPITGAGIAQAIICGKIAGEAIVQAVKSDNIKKLLEYEKNWQKLYYSELKRATEKRHFLERNWGKLNEVLKRCWVVFPEYYG</sequence>
<evidence type="ECO:0000256" key="5">
    <source>
        <dbReference type="ARBA" id="ARBA00023209"/>
    </source>
</evidence>
<dbReference type="GO" id="GO:0016628">
    <property type="term" value="F:oxidoreductase activity, acting on the CH-CH group of donors, NAD or NADP as acceptor"/>
    <property type="evidence" value="ECO:0007669"/>
    <property type="project" value="InterPro"/>
</dbReference>
<dbReference type="Pfam" id="PF01494">
    <property type="entry name" value="FAD_binding_3"/>
    <property type="match status" value="1"/>
</dbReference>
<evidence type="ECO:0000259" key="7">
    <source>
        <dbReference type="Pfam" id="PF01494"/>
    </source>
</evidence>
<evidence type="ECO:0000256" key="2">
    <source>
        <dbReference type="ARBA" id="ARBA00022630"/>
    </source>
</evidence>
<gene>
    <name evidence="9" type="ORF">ENV60_01295</name>
</gene>
<dbReference type="PRINTS" id="PR00420">
    <property type="entry name" value="RNGMNOXGNASE"/>
</dbReference>
<dbReference type="Pfam" id="PF22578">
    <property type="entry name" value="GGR_cat"/>
    <property type="match status" value="1"/>
</dbReference>
<evidence type="ECO:0000256" key="4">
    <source>
        <dbReference type="ARBA" id="ARBA00023098"/>
    </source>
</evidence>
<dbReference type="PANTHER" id="PTHR42685">
    <property type="entry name" value="GERANYLGERANYL DIPHOSPHATE REDUCTASE"/>
    <property type="match status" value="1"/>
</dbReference>
<evidence type="ECO:0000256" key="1">
    <source>
        <dbReference type="ARBA" id="ARBA00022516"/>
    </source>
</evidence>
<organism evidence="9">
    <name type="scientific">candidate division WOR-3 bacterium</name>
    <dbReference type="NCBI Taxonomy" id="2052148"/>
    <lineage>
        <taxon>Bacteria</taxon>
        <taxon>Bacteria division WOR-3</taxon>
    </lineage>
</organism>
<evidence type="ECO:0000259" key="8">
    <source>
        <dbReference type="Pfam" id="PF22578"/>
    </source>
</evidence>
<name>A0A7C4XJV1_UNCW3</name>
<evidence type="ECO:0000313" key="9">
    <source>
        <dbReference type="EMBL" id="HGV96918.1"/>
    </source>
</evidence>
<evidence type="ECO:0000256" key="6">
    <source>
        <dbReference type="ARBA" id="ARBA00023264"/>
    </source>
</evidence>
<dbReference type="EMBL" id="DTGZ01000024">
    <property type="protein sequence ID" value="HGV96918.1"/>
    <property type="molecule type" value="Genomic_DNA"/>
</dbReference>
<accession>A0A7C4XJV1</accession>
<dbReference type="Pfam" id="PF05834">
    <property type="entry name" value="Lycopene_cycl"/>
    <property type="match status" value="1"/>
</dbReference>
<keyword evidence="1" id="KW-0444">Lipid biosynthesis</keyword>
<reference evidence="9" key="1">
    <citation type="journal article" date="2020" name="mSystems">
        <title>Genome- and Community-Level Interaction Insights into Carbon Utilization and Element Cycling Functions of Hydrothermarchaeota in Hydrothermal Sediment.</title>
        <authorList>
            <person name="Zhou Z."/>
            <person name="Liu Y."/>
            <person name="Xu W."/>
            <person name="Pan J."/>
            <person name="Luo Z.H."/>
            <person name="Li M."/>
        </authorList>
    </citation>
    <scope>NUCLEOTIDE SEQUENCE [LARGE SCALE GENOMIC DNA]</scope>
    <source>
        <strain evidence="9">SpSt-774</strain>
    </source>
</reference>
<dbReference type="GO" id="GO:0071949">
    <property type="term" value="F:FAD binding"/>
    <property type="evidence" value="ECO:0007669"/>
    <property type="project" value="InterPro"/>
</dbReference>
<keyword evidence="2" id="KW-0285">Flavoprotein</keyword>
<dbReference type="InterPro" id="IPR036188">
    <property type="entry name" value="FAD/NAD-bd_sf"/>
</dbReference>
<comment type="caution">
    <text evidence="9">The sequence shown here is derived from an EMBL/GenBank/DDBJ whole genome shotgun (WGS) entry which is preliminary data.</text>
</comment>
<dbReference type="InterPro" id="IPR002938">
    <property type="entry name" value="FAD-bd"/>
</dbReference>
<dbReference type="Gene3D" id="3.50.50.60">
    <property type="entry name" value="FAD/NAD(P)-binding domain"/>
    <property type="match status" value="1"/>
</dbReference>
<dbReference type="InterPro" id="IPR050407">
    <property type="entry name" value="Geranylgeranyl_reductase"/>
</dbReference>